<dbReference type="AlphaFoldDB" id="A0A125T271"/>
<dbReference type="Gene3D" id="2.60.40.10">
    <property type="entry name" value="Immunoglobulins"/>
    <property type="match status" value="1"/>
</dbReference>
<dbReference type="InterPro" id="IPR022409">
    <property type="entry name" value="PKD/Chitinase_dom"/>
</dbReference>
<dbReference type="KEGG" id="mgot:MgSA37_00692"/>
<dbReference type="EMBL" id="AP017313">
    <property type="protein sequence ID" value="BAU52530.1"/>
    <property type="molecule type" value="Genomic_DNA"/>
</dbReference>
<dbReference type="PROSITE" id="PS51257">
    <property type="entry name" value="PROKAR_LIPOPROTEIN"/>
    <property type="match status" value="1"/>
</dbReference>
<dbReference type="OrthoDB" id="5381604at2"/>
<proteinExistence type="predicted"/>
<dbReference type="SMART" id="SM00089">
    <property type="entry name" value="PKD"/>
    <property type="match status" value="1"/>
</dbReference>
<dbReference type="CDD" id="cd00146">
    <property type="entry name" value="PKD"/>
    <property type="match status" value="1"/>
</dbReference>
<evidence type="ECO:0000313" key="1">
    <source>
        <dbReference type="EMBL" id="BAU52530.1"/>
    </source>
</evidence>
<sequence>MKIRISITTFLFMLMAFISCKKEIYSFGSLQAPSGLGLNAVVSGADSNNPNGSGSGEVTISITAANAIKYKIDFGDGTSQIVPTGNIVYKYSTPGTNVYTITVNAIGTGGSISTITKEVTVFTAFTIPTDIVQDLTNGSSQVWITDAGAVGHVGVGPAGTFSPDYYAATPNSRAACQYDDEITFSKDANGNISMTINNMGQSFLIAASTSFYGQSGGDGCYDVTLSGAKQLTFMNATSGSTSAVSTGIQFMVPGNGLVNFGTGGNTYEILAITPTTLYLRNIGIDGNAWYQKLKVK</sequence>
<dbReference type="InterPro" id="IPR013783">
    <property type="entry name" value="Ig-like_fold"/>
</dbReference>
<dbReference type="RefSeq" id="WP_096349848.1">
    <property type="nucleotide sequence ID" value="NZ_AP017313.1"/>
</dbReference>
<protein>
    <submittedName>
        <fullName evidence="1">Uncharacterized protein</fullName>
    </submittedName>
</protein>
<keyword evidence="2" id="KW-1185">Reference proteome</keyword>
<dbReference type="SUPFAM" id="SSF49299">
    <property type="entry name" value="PKD domain"/>
    <property type="match status" value="1"/>
</dbReference>
<accession>A0A125T271</accession>
<organism evidence="1 2">
    <name type="scientific">Mucilaginibacter gotjawali</name>
    <dbReference type="NCBI Taxonomy" id="1550579"/>
    <lineage>
        <taxon>Bacteria</taxon>
        <taxon>Pseudomonadati</taxon>
        <taxon>Bacteroidota</taxon>
        <taxon>Sphingobacteriia</taxon>
        <taxon>Sphingobacteriales</taxon>
        <taxon>Sphingobacteriaceae</taxon>
        <taxon>Mucilaginibacter</taxon>
    </lineage>
</organism>
<evidence type="ECO:0000313" key="2">
    <source>
        <dbReference type="Proteomes" id="UP000218263"/>
    </source>
</evidence>
<name>A0A125T271_9SPHI</name>
<gene>
    <name evidence="1" type="ORF">MgSA37_00692</name>
</gene>
<reference evidence="1 2" key="1">
    <citation type="submission" date="2015-12" db="EMBL/GenBank/DDBJ databases">
        <title>Genome sequence of Mucilaginibacter gotjawali.</title>
        <authorList>
            <person name="Lee J.S."/>
            <person name="Lee K.C."/>
            <person name="Kim K.K."/>
            <person name="Lee B.W."/>
        </authorList>
    </citation>
    <scope>NUCLEOTIDE SEQUENCE [LARGE SCALE GENOMIC DNA]</scope>
    <source>
        <strain evidence="1 2">SA3-7</strain>
    </source>
</reference>
<dbReference type="InterPro" id="IPR035986">
    <property type="entry name" value="PKD_dom_sf"/>
</dbReference>
<dbReference type="Proteomes" id="UP000218263">
    <property type="component" value="Chromosome"/>
</dbReference>